<dbReference type="InterPro" id="IPR025720">
    <property type="entry name" value="RibU"/>
</dbReference>
<feature type="transmembrane region" description="Helical" evidence="9">
    <location>
        <begin position="6"/>
        <end position="28"/>
    </location>
</feature>
<evidence type="ECO:0000256" key="3">
    <source>
        <dbReference type="ARBA" id="ARBA00022448"/>
    </source>
</evidence>
<dbReference type="GO" id="GO:0032217">
    <property type="term" value="F:riboflavin transmembrane transporter activity"/>
    <property type="evidence" value="ECO:0007669"/>
    <property type="project" value="UniProtKB-UniRule"/>
</dbReference>
<comment type="similarity">
    <text evidence="2 8">Belongs to the prokaryotic riboflavin transporter (P-RFT) (TC 2.A.87) family.</text>
</comment>
<dbReference type="InterPro" id="IPR024529">
    <property type="entry name" value="ECF_trnsprt_substrate-spec"/>
</dbReference>
<proteinExistence type="inferred from homology"/>
<comment type="caution">
    <text evidence="10">The sequence shown here is derived from an EMBL/GenBank/DDBJ whole genome shotgun (WGS) entry which is preliminary data.</text>
</comment>
<reference evidence="12 13" key="1">
    <citation type="submission" date="2016-12" db="EMBL/GenBank/DDBJ databases">
        <authorList>
            <person name="Gulvik C.A."/>
        </authorList>
    </citation>
    <scope>NUCLEOTIDE SEQUENCE [LARGE SCALE GENOMIC DNA]</scope>
    <source>
        <strain evidence="11 13">12-5202</strain>
        <strain evidence="10 12">12-5291</strain>
    </source>
</reference>
<dbReference type="Proteomes" id="UP000188600">
    <property type="component" value="Unassembled WGS sequence"/>
</dbReference>
<dbReference type="Gene3D" id="1.10.1760.20">
    <property type="match status" value="1"/>
</dbReference>
<keyword evidence="7 8" id="KW-0472">Membrane</keyword>
<name>A0AB36JUY6_9STRE</name>
<comment type="function">
    <text evidence="8">Probably a riboflavin-binding protein that interacts with the energy-coupling factor (ECF) ABC-transporter complex.</text>
</comment>
<evidence type="ECO:0000256" key="9">
    <source>
        <dbReference type="SAM" id="Phobius"/>
    </source>
</evidence>
<keyword evidence="13" id="KW-1185">Reference proteome</keyword>
<evidence type="ECO:0000313" key="12">
    <source>
        <dbReference type="Proteomes" id="UP000188600"/>
    </source>
</evidence>
<comment type="subcellular location">
    <subcellularLocation>
        <location evidence="1">Cell membrane</location>
        <topology evidence="1">Multi-pass membrane protein</topology>
    </subcellularLocation>
</comment>
<evidence type="ECO:0000313" key="13">
    <source>
        <dbReference type="Proteomes" id="UP000188946"/>
    </source>
</evidence>
<protein>
    <recommendedName>
        <fullName evidence="8">Riboflavin transporter</fullName>
    </recommendedName>
</protein>
<evidence type="ECO:0000313" key="10">
    <source>
        <dbReference type="EMBL" id="ONK29560.1"/>
    </source>
</evidence>
<dbReference type="EMBL" id="MSPR01000002">
    <property type="protein sequence ID" value="ONK30844.1"/>
    <property type="molecule type" value="Genomic_DNA"/>
</dbReference>
<feature type="transmembrane region" description="Helical" evidence="9">
    <location>
        <begin position="40"/>
        <end position="65"/>
    </location>
</feature>
<keyword evidence="6 9" id="KW-1133">Transmembrane helix</keyword>
<dbReference type="PANTHER" id="PTHR38438">
    <property type="entry name" value="RIBOFLAVIN TRANSPORTER RIBU"/>
    <property type="match status" value="1"/>
</dbReference>
<evidence type="ECO:0000256" key="7">
    <source>
        <dbReference type="ARBA" id="ARBA00023136"/>
    </source>
</evidence>
<evidence type="ECO:0000256" key="5">
    <source>
        <dbReference type="ARBA" id="ARBA00022692"/>
    </source>
</evidence>
<evidence type="ECO:0000256" key="2">
    <source>
        <dbReference type="ARBA" id="ARBA00005540"/>
    </source>
</evidence>
<dbReference type="PIRSF" id="PIRSF037778">
    <property type="entry name" value="UCP037778_transp_RibU"/>
    <property type="match status" value="1"/>
</dbReference>
<sequence>MTNTRKMALIAILSAVSFLLMYLKFPLIPSASFLEIDFSIIPILIGMLMLDLGSAFSILFIRTILKFLFNNNGPSTVIGLPMNIAALAVFMVALYAIWSKKQTLRQYLIASSVATIGLTLVMLMLNYVYAIPVYATFAHFDIGQILGVNNYLFGMVLPFNLLEGMLFSLVFYAVYRAGQPILRKL</sequence>
<organism evidence="10 12">
    <name type="scientific">Streptococcus azizii</name>
    <dbReference type="NCBI Taxonomy" id="1579424"/>
    <lineage>
        <taxon>Bacteria</taxon>
        <taxon>Bacillati</taxon>
        <taxon>Bacillota</taxon>
        <taxon>Bacilli</taxon>
        <taxon>Lactobacillales</taxon>
        <taxon>Streptococcaceae</taxon>
        <taxon>Streptococcus</taxon>
    </lineage>
</organism>
<dbReference type="Proteomes" id="UP000188946">
    <property type="component" value="Unassembled WGS sequence"/>
</dbReference>
<gene>
    <name evidence="11" type="ORF">BVE84_01930</name>
    <name evidence="10" type="ORF">BVE86_00620</name>
</gene>
<feature type="transmembrane region" description="Helical" evidence="9">
    <location>
        <begin position="77"/>
        <end position="98"/>
    </location>
</feature>
<evidence type="ECO:0000256" key="1">
    <source>
        <dbReference type="ARBA" id="ARBA00004651"/>
    </source>
</evidence>
<dbReference type="EMBL" id="MSPT01000001">
    <property type="protein sequence ID" value="ONK29560.1"/>
    <property type="molecule type" value="Genomic_DNA"/>
</dbReference>
<feature type="transmembrane region" description="Helical" evidence="9">
    <location>
        <begin position="107"/>
        <end position="131"/>
    </location>
</feature>
<evidence type="ECO:0000256" key="8">
    <source>
        <dbReference type="PIRNR" id="PIRNR037778"/>
    </source>
</evidence>
<dbReference type="GO" id="GO:0005886">
    <property type="term" value="C:plasma membrane"/>
    <property type="evidence" value="ECO:0007669"/>
    <property type="project" value="UniProtKB-SubCell"/>
</dbReference>
<evidence type="ECO:0000256" key="6">
    <source>
        <dbReference type="ARBA" id="ARBA00022989"/>
    </source>
</evidence>
<evidence type="ECO:0000256" key="4">
    <source>
        <dbReference type="ARBA" id="ARBA00022475"/>
    </source>
</evidence>
<keyword evidence="5 9" id="KW-0812">Transmembrane</keyword>
<dbReference type="PANTHER" id="PTHR38438:SF1">
    <property type="entry name" value="RIBOFLAVIN TRANSPORTER RIBU"/>
    <property type="match status" value="1"/>
</dbReference>
<feature type="transmembrane region" description="Helical" evidence="9">
    <location>
        <begin position="151"/>
        <end position="175"/>
    </location>
</feature>
<keyword evidence="4 8" id="KW-1003">Cell membrane</keyword>
<accession>A0AB36JUY6</accession>
<dbReference type="AlphaFoldDB" id="A0AB36JUY6"/>
<keyword evidence="3 8" id="KW-0813">Transport</keyword>
<dbReference type="Pfam" id="PF12822">
    <property type="entry name" value="ECF_trnsprt"/>
    <property type="match status" value="1"/>
</dbReference>
<evidence type="ECO:0000313" key="11">
    <source>
        <dbReference type="EMBL" id="ONK30844.1"/>
    </source>
</evidence>